<dbReference type="InterPro" id="IPR039267">
    <property type="entry name" value="Lsm11"/>
</dbReference>
<reference evidence="3 4" key="1">
    <citation type="submission" date="2021-06" db="EMBL/GenBank/DDBJ databases">
        <title>Caerostris extrusa draft genome.</title>
        <authorList>
            <person name="Kono N."/>
            <person name="Arakawa K."/>
        </authorList>
    </citation>
    <scope>NUCLEOTIDE SEQUENCE [LARGE SCALE GENOMIC DNA]</scope>
</reference>
<feature type="compositionally biased region" description="Basic residues" evidence="1">
    <location>
        <begin position="181"/>
        <end position="192"/>
    </location>
</feature>
<feature type="domain" description="Sm" evidence="2">
    <location>
        <begin position="78"/>
        <end position="210"/>
    </location>
</feature>
<dbReference type="Proteomes" id="UP001054945">
    <property type="component" value="Unassembled WGS sequence"/>
</dbReference>
<protein>
    <submittedName>
        <fullName evidence="3">Sm domain-containing protein</fullName>
    </submittedName>
</protein>
<dbReference type="GO" id="GO:0006398">
    <property type="term" value="P:mRNA 3'-end processing by stem-loop binding and cleavage"/>
    <property type="evidence" value="ECO:0007669"/>
    <property type="project" value="TreeGrafter"/>
</dbReference>
<feature type="region of interest" description="Disordered" evidence="1">
    <location>
        <begin position="169"/>
        <end position="193"/>
    </location>
</feature>
<dbReference type="GO" id="GO:0071209">
    <property type="term" value="F:U7 snRNA binding"/>
    <property type="evidence" value="ECO:0007669"/>
    <property type="project" value="InterPro"/>
</dbReference>
<proteinExistence type="predicted"/>
<name>A0AAV4U4C3_CAEEX</name>
<dbReference type="AlphaFoldDB" id="A0AAV4U4C3"/>
<feature type="region of interest" description="Disordered" evidence="1">
    <location>
        <begin position="1"/>
        <end position="47"/>
    </location>
</feature>
<gene>
    <name evidence="3" type="primary">AVEN_203958_1</name>
    <name evidence="3" type="ORF">CEXT_370681</name>
</gene>
<keyword evidence="4" id="KW-1185">Reference proteome</keyword>
<accession>A0AAV4U4C3</accession>
<evidence type="ECO:0000259" key="2">
    <source>
        <dbReference type="SMART" id="SM00651"/>
    </source>
</evidence>
<evidence type="ECO:0000313" key="3">
    <source>
        <dbReference type="EMBL" id="GIY52658.1"/>
    </source>
</evidence>
<dbReference type="SUPFAM" id="SSF50182">
    <property type="entry name" value="Sm-like ribonucleoproteins"/>
    <property type="match status" value="1"/>
</dbReference>
<dbReference type="PANTHER" id="PTHR21415">
    <property type="entry name" value="U7 SNRNA-ASSOCIATED SM-LIKE PROTEIN LSM11"/>
    <property type="match status" value="1"/>
</dbReference>
<sequence length="228" mass="26083">MSSYGSSYRSSSSQRGGYYSKQSSYHSSRDTIPLPQPRDENELPKQFGRIEDLSKKEDENTVLNRMKSAFTKSPLGCLLFCMDNHIKIKVWTRNFKEVRGICTGYPLAFDKHWNLIMSEVDEVYIKPRKAKTPYLLDSSTGDKMAELPPKVPKVRKEKTPEEVARLAEQAAQEAERAAKNKERKKAGRRINRRSLSQVFIRGDNIVMIAASKEKTKEVEKEDSNTEGD</sequence>
<dbReference type="PANTHER" id="PTHR21415:SF1">
    <property type="entry name" value="U7 SNRNA-ASSOCIATED SM-LIKE PROTEIN LSM11"/>
    <property type="match status" value="1"/>
</dbReference>
<evidence type="ECO:0000313" key="4">
    <source>
        <dbReference type="Proteomes" id="UP001054945"/>
    </source>
</evidence>
<dbReference type="EMBL" id="BPLR01012271">
    <property type="protein sequence ID" value="GIY52658.1"/>
    <property type="molecule type" value="Genomic_DNA"/>
</dbReference>
<dbReference type="SMART" id="SM00651">
    <property type="entry name" value="Sm"/>
    <property type="match status" value="1"/>
</dbReference>
<feature type="compositionally biased region" description="Basic and acidic residues" evidence="1">
    <location>
        <begin position="37"/>
        <end position="47"/>
    </location>
</feature>
<dbReference type="InterPro" id="IPR010920">
    <property type="entry name" value="LSM_dom_sf"/>
</dbReference>
<dbReference type="Gene3D" id="2.30.30.100">
    <property type="match status" value="1"/>
</dbReference>
<feature type="compositionally biased region" description="Low complexity" evidence="1">
    <location>
        <begin position="1"/>
        <end position="25"/>
    </location>
</feature>
<comment type="caution">
    <text evidence="3">The sequence shown here is derived from an EMBL/GenBank/DDBJ whole genome shotgun (WGS) entry which is preliminary data.</text>
</comment>
<dbReference type="InterPro" id="IPR001163">
    <property type="entry name" value="Sm_dom_euk/arc"/>
</dbReference>
<dbReference type="GO" id="GO:0005683">
    <property type="term" value="C:U7 snRNP"/>
    <property type="evidence" value="ECO:0007669"/>
    <property type="project" value="TreeGrafter"/>
</dbReference>
<evidence type="ECO:0000256" key="1">
    <source>
        <dbReference type="SAM" id="MobiDB-lite"/>
    </source>
</evidence>
<organism evidence="3 4">
    <name type="scientific">Caerostris extrusa</name>
    <name type="common">Bark spider</name>
    <name type="synonym">Caerostris bankana</name>
    <dbReference type="NCBI Taxonomy" id="172846"/>
    <lineage>
        <taxon>Eukaryota</taxon>
        <taxon>Metazoa</taxon>
        <taxon>Ecdysozoa</taxon>
        <taxon>Arthropoda</taxon>
        <taxon>Chelicerata</taxon>
        <taxon>Arachnida</taxon>
        <taxon>Araneae</taxon>
        <taxon>Araneomorphae</taxon>
        <taxon>Entelegynae</taxon>
        <taxon>Araneoidea</taxon>
        <taxon>Araneidae</taxon>
        <taxon>Caerostris</taxon>
    </lineage>
</organism>